<dbReference type="EMBL" id="GISG01243090">
    <property type="protein sequence ID" value="MBA4669323.1"/>
    <property type="molecule type" value="Transcribed_RNA"/>
</dbReference>
<dbReference type="Gene3D" id="3.40.50.1820">
    <property type="entry name" value="alpha/beta hydrolase"/>
    <property type="match status" value="1"/>
</dbReference>
<sequence length="462" mass="52574">MYIHSFTSPRIHLRNLNVLLQLFSLLILFGPPQISHAATIVESLPGYAGNLPFCLSTGYIGVGEEEPVQLFYYFIESERAPKTDPVLIWMTGGPGCSSLSGLMLENGPLSFSYSPASWQSEIPKLKLNPYSWTKVASMIFVDAPAGTGFSYATTAEGYYSDDITASRHIYEFLKKWLQEHAEFQNNPIYIAGDSYSGITVPLVVQEILNGNKAAIRPLMNLKGYILGNPLTSEEDVLSSRYKYAHRMSLLSDELYEETRVNCRGTYDTVDAGNTRCQKDLEAVSNALDPLYRYHILEPTCTTSIPPKWCRDRDYHLFYVWANNLKVREALHIREGTKIHWARCNFTQAFTQAHRRNVLSSVDYHRNFTKEPLHALIYSGDQDLSVPYVDTLAWIVKLNVSTIDRWRPWLVKGQVAGYTTKHSNGHYRLTFSTVKGAGHTAPEYKPQECQLMFIRWLSMHPLD</sequence>
<evidence type="ECO:0000256" key="4">
    <source>
        <dbReference type="ARBA" id="ARBA00022801"/>
    </source>
</evidence>
<proteinExistence type="inferred from homology"/>
<evidence type="ECO:0000256" key="2">
    <source>
        <dbReference type="ARBA" id="ARBA00022645"/>
    </source>
</evidence>
<dbReference type="GO" id="GO:0016747">
    <property type="term" value="F:acyltransferase activity, transferring groups other than amino-acyl groups"/>
    <property type="evidence" value="ECO:0007669"/>
    <property type="project" value="TreeGrafter"/>
</dbReference>
<dbReference type="GO" id="GO:0004185">
    <property type="term" value="F:serine-type carboxypeptidase activity"/>
    <property type="evidence" value="ECO:0007669"/>
    <property type="project" value="InterPro"/>
</dbReference>
<keyword evidence="3" id="KW-0645">Protease</keyword>
<dbReference type="PRINTS" id="PR00724">
    <property type="entry name" value="CRBOXYPTASEC"/>
</dbReference>
<dbReference type="Pfam" id="PF00450">
    <property type="entry name" value="Peptidase_S10"/>
    <property type="match status" value="1"/>
</dbReference>
<evidence type="ECO:0000313" key="7">
    <source>
        <dbReference type="EMBL" id="MBA4669323.1"/>
    </source>
</evidence>
<evidence type="ECO:0000256" key="3">
    <source>
        <dbReference type="ARBA" id="ARBA00022670"/>
    </source>
</evidence>
<keyword evidence="5" id="KW-0325">Glycoprotein</keyword>
<dbReference type="GO" id="GO:0006508">
    <property type="term" value="P:proteolysis"/>
    <property type="evidence" value="ECO:0007669"/>
    <property type="project" value="UniProtKB-KW"/>
</dbReference>
<keyword evidence="2" id="KW-0121">Carboxypeptidase</keyword>
<keyword evidence="4" id="KW-0378">Hydrolase</keyword>
<dbReference type="InterPro" id="IPR033124">
    <property type="entry name" value="Ser_caboxypep_his_AS"/>
</dbReference>
<accession>A0A7C9ELY0</accession>
<dbReference type="FunFam" id="3.40.50.1820:FF:000072">
    <property type="entry name" value="Serine carboxypeptidase-like 19"/>
    <property type="match status" value="1"/>
</dbReference>
<dbReference type="PANTHER" id="PTHR11802:SF224">
    <property type="entry name" value="SERINE CARBOXYPEPTIDASE-LIKE 7 ISOFORM X1"/>
    <property type="match status" value="1"/>
</dbReference>
<comment type="similarity">
    <text evidence="1">Belongs to the peptidase S10 family.</text>
</comment>
<keyword evidence="6" id="KW-0732">Signal</keyword>
<reference evidence="7" key="1">
    <citation type="journal article" date="2013" name="J. Plant Res.">
        <title>Effect of fungi and light on seed germination of three Opuntia species from semiarid lands of central Mexico.</title>
        <authorList>
            <person name="Delgado-Sanchez P."/>
            <person name="Jimenez-Bremont J.F."/>
            <person name="Guerrero-Gonzalez Mde L."/>
            <person name="Flores J."/>
        </authorList>
    </citation>
    <scope>NUCLEOTIDE SEQUENCE</scope>
    <source>
        <tissue evidence="7">Cladode</tissue>
    </source>
</reference>
<evidence type="ECO:0000256" key="1">
    <source>
        <dbReference type="ARBA" id="ARBA00009431"/>
    </source>
</evidence>
<name>A0A7C9ELY0_OPUST</name>
<feature type="chain" id="PRO_5028378130" description="Serine carboxypeptidase-like 18" evidence="6">
    <location>
        <begin position="38"/>
        <end position="462"/>
    </location>
</feature>
<dbReference type="PROSITE" id="PS00560">
    <property type="entry name" value="CARBOXYPEPT_SER_HIS"/>
    <property type="match status" value="1"/>
</dbReference>
<dbReference type="GO" id="GO:0019748">
    <property type="term" value="P:secondary metabolic process"/>
    <property type="evidence" value="ECO:0007669"/>
    <property type="project" value="TreeGrafter"/>
</dbReference>
<dbReference type="InterPro" id="IPR029058">
    <property type="entry name" value="AB_hydrolase_fold"/>
</dbReference>
<protein>
    <recommendedName>
        <fullName evidence="8">Serine carboxypeptidase-like 18</fullName>
    </recommendedName>
</protein>
<feature type="signal peptide" evidence="6">
    <location>
        <begin position="1"/>
        <end position="37"/>
    </location>
</feature>
<dbReference type="SUPFAM" id="SSF53474">
    <property type="entry name" value="alpha/beta-Hydrolases"/>
    <property type="match status" value="1"/>
</dbReference>
<evidence type="ECO:0000256" key="6">
    <source>
        <dbReference type="SAM" id="SignalP"/>
    </source>
</evidence>
<dbReference type="InterPro" id="IPR001563">
    <property type="entry name" value="Peptidase_S10"/>
</dbReference>
<dbReference type="PANTHER" id="PTHR11802">
    <property type="entry name" value="SERINE PROTEASE FAMILY S10 SERINE CARBOXYPEPTIDASE"/>
    <property type="match status" value="1"/>
</dbReference>
<evidence type="ECO:0008006" key="8">
    <source>
        <dbReference type="Google" id="ProtNLM"/>
    </source>
</evidence>
<organism evidence="7">
    <name type="scientific">Opuntia streptacantha</name>
    <name type="common">Prickly pear cactus</name>
    <name type="synonym">Opuntia cardona</name>
    <dbReference type="NCBI Taxonomy" id="393608"/>
    <lineage>
        <taxon>Eukaryota</taxon>
        <taxon>Viridiplantae</taxon>
        <taxon>Streptophyta</taxon>
        <taxon>Embryophyta</taxon>
        <taxon>Tracheophyta</taxon>
        <taxon>Spermatophyta</taxon>
        <taxon>Magnoliopsida</taxon>
        <taxon>eudicotyledons</taxon>
        <taxon>Gunneridae</taxon>
        <taxon>Pentapetalae</taxon>
        <taxon>Caryophyllales</taxon>
        <taxon>Cactineae</taxon>
        <taxon>Cactaceae</taxon>
        <taxon>Opuntioideae</taxon>
        <taxon>Opuntia</taxon>
    </lineage>
</organism>
<reference evidence="7" key="2">
    <citation type="submission" date="2020-07" db="EMBL/GenBank/DDBJ databases">
        <authorList>
            <person name="Vera ALvarez R."/>
            <person name="Arias-Moreno D.M."/>
            <person name="Jimenez-Jacinto V."/>
            <person name="Jimenez-Bremont J.F."/>
            <person name="Swaminathan K."/>
            <person name="Moose S.P."/>
            <person name="Guerrero-Gonzalez M.L."/>
            <person name="Marino-Ramirez L."/>
            <person name="Landsman D."/>
            <person name="Rodriguez-Kessler M."/>
            <person name="Delgado-Sanchez P."/>
        </authorList>
    </citation>
    <scope>NUCLEOTIDE SEQUENCE</scope>
    <source>
        <tissue evidence="7">Cladode</tissue>
    </source>
</reference>
<dbReference type="AlphaFoldDB" id="A0A7C9ELY0"/>
<evidence type="ECO:0000256" key="5">
    <source>
        <dbReference type="ARBA" id="ARBA00023180"/>
    </source>
</evidence>